<comment type="similarity">
    <text evidence="1 11">Belongs to the peptidase S24 family.</text>
</comment>
<feature type="binding site" evidence="10">
    <location>
        <begin position="23"/>
        <end position="30"/>
    </location>
    <ligand>
        <name>ATP</name>
        <dbReference type="ChEBI" id="CHEBI:30616"/>
    </ligand>
</feature>
<evidence type="ECO:0000256" key="8">
    <source>
        <dbReference type="ARBA" id="ARBA00023204"/>
    </source>
</evidence>
<dbReference type="GO" id="GO:0005524">
    <property type="term" value="F:ATP binding"/>
    <property type="evidence" value="ECO:0007669"/>
    <property type="project" value="UniProtKB-UniRule"/>
</dbReference>
<evidence type="ECO:0000256" key="5">
    <source>
        <dbReference type="ARBA" id="ARBA00022806"/>
    </source>
</evidence>
<organism evidence="13 14">
    <name type="scientific">Clostridium sporogenes</name>
    <dbReference type="NCBI Taxonomy" id="1509"/>
    <lineage>
        <taxon>Bacteria</taxon>
        <taxon>Bacillati</taxon>
        <taxon>Bacillota</taxon>
        <taxon>Clostridia</taxon>
        <taxon>Eubacteriales</taxon>
        <taxon>Clostridiaceae</taxon>
        <taxon>Clostridium</taxon>
    </lineage>
</organism>
<evidence type="ECO:0000256" key="1">
    <source>
        <dbReference type="ARBA" id="ARBA00007484"/>
    </source>
</evidence>
<dbReference type="PRINTS" id="PR00726">
    <property type="entry name" value="LEXASERPTASE"/>
</dbReference>
<dbReference type="RefSeq" id="WP_072584997.1">
    <property type="nucleotide sequence ID" value="NZ_CP013243.1"/>
</dbReference>
<sequence length="535" mass="62273">MKLESGQNRIVKSKHLGYGLLRGSLGTGKTTAAIYRGIYLKNQYCMYDRDKVLILSKHEENLNHIKNIYEDAEKTGVQYITLFSYIEDKLYFSSIYKIINKYFGEYIENNNLRYELVSEKEKLSIIKECINDIKNEYKSLKYIDIKYSKFFLEEIQWMKDCMYYDLEEYKNADRIGRKTKKGEGPQRIIKNSKIREAIFKIMLLYNEKLKNKNLVDYSDVVSISLKEASQNKENKFNHIIVDEAQNFTKLELKFIQALGRKNIYSSILFVVDKEESSNSKGWITKGRKLNNLQLGFEFKRFNLNKKISINVKEKVETYIDDCNLKEKVPNINIRNEDISNIDNANSEDKALDKNIKNKWHKDKVSYDMDKFEYVDIKHRRSYEFFRDLGSNEEIIVEDQGSKEEYKEDELAKLPVFNDIAAGEPILMNPCIEGEFNIPKYWVRGIKDCFILKVKGDSMIGANIEDGDHVVIKRQQMAENKDIVAVNLEGSATLKRLLIKKSGAVLMPENKKYKPIEILEEGASIIGVAVGIIKGK</sequence>
<dbReference type="GO" id="GO:0004386">
    <property type="term" value="F:helicase activity"/>
    <property type="evidence" value="ECO:0007669"/>
    <property type="project" value="UniProtKB-UniRule"/>
</dbReference>
<dbReference type="Gene3D" id="2.10.109.10">
    <property type="entry name" value="Umud Fragment, subunit A"/>
    <property type="match status" value="1"/>
</dbReference>
<feature type="domain" description="UvrD-like helicase ATP-binding" evidence="12">
    <location>
        <begin position="2"/>
        <end position="336"/>
    </location>
</feature>
<evidence type="ECO:0000256" key="2">
    <source>
        <dbReference type="ARBA" id="ARBA00022741"/>
    </source>
</evidence>
<dbReference type="InterPro" id="IPR014016">
    <property type="entry name" value="UvrD-like_ATP-bd"/>
</dbReference>
<dbReference type="InterPro" id="IPR050077">
    <property type="entry name" value="LexA_repressor"/>
</dbReference>
<dbReference type="SUPFAM" id="SSF51306">
    <property type="entry name" value="LexA/Signal peptidase"/>
    <property type="match status" value="1"/>
</dbReference>
<dbReference type="SUPFAM" id="SSF52540">
    <property type="entry name" value="P-loop containing nucleoside triphosphate hydrolases"/>
    <property type="match status" value="1"/>
</dbReference>
<dbReference type="InterPro" id="IPR006197">
    <property type="entry name" value="Peptidase_S24_LexA"/>
</dbReference>
<protein>
    <recommendedName>
        <fullName evidence="12">UvrD-like helicase ATP-binding domain-containing protein</fullName>
    </recommendedName>
</protein>
<evidence type="ECO:0000256" key="7">
    <source>
        <dbReference type="ARBA" id="ARBA00022840"/>
    </source>
</evidence>
<keyword evidence="8" id="KW-0234">DNA repair</keyword>
<dbReference type="Pfam" id="PF00717">
    <property type="entry name" value="Peptidase_S24"/>
    <property type="match status" value="1"/>
</dbReference>
<dbReference type="Pfam" id="PF00580">
    <property type="entry name" value="UvrD-helicase"/>
    <property type="match status" value="1"/>
</dbReference>
<keyword evidence="5 10" id="KW-0347">Helicase</keyword>
<evidence type="ECO:0000256" key="6">
    <source>
        <dbReference type="ARBA" id="ARBA00022813"/>
    </source>
</evidence>
<evidence type="ECO:0000256" key="3">
    <source>
        <dbReference type="ARBA" id="ARBA00022763"/>
    </source>
</evidence>
<dbReference type="InterPro" id="IPR039418">
    <property type="entry name" value="LexA-like"/>
</dbReference>
<dbReference type="PANTHER" id="PTHR33516">
    <property type="entry name" value="LEXA REPRESSOR"/>
    <property type="match status" value="1"/>
</dbReference>
<keyword evidence="2 10" id="KW-0547">Nucleotide-binding</keyword>
<dbReference type="AlphaFoldDB" id="A0A1L3NG06"/>
<proteinExistence type="inferred from homology"/>
<dbReference type="STRING" id="413999.CBO0910"/>
<evidence type="ECO:0000259" key="12">
    <source>
        <dbReference type="PROSITE" id="PS51198"/>
    </source>
</evidence>
<evidence type="ECO:0000256" key="10">
    <source>
        <dbReference type="PROSITE-ProRule" id="PRU00560"/>
    </source>
</evidence>
<keyword evidence="9" id="KW-0742">SOS response</keyword>
<dbReference type="Gene3D" id="3.40.50.300">
    <property type="entry name" value="P-loop containing nucleotide triphosphate hydrolases"/>
    <property type="match status" value="2"/>
</dbReference>
<keyword evidence="7 10" id="KW-0067">ATP-binding</keyword>
<dbReference type="Proteomes" id="UP000182204">
    <property type="component" value="Chromosome"/>
</dbReference>
<name>A0A1L3NG06_CLOSG</name>
<dbReference type="EMBL" id="CP013243">
    <property type="protein sequence ID" value="APH15065.1"/>
    <property type="molecule type" value="Genomic_DNA"/>
</dbReference>
<dbReference type="GO" id="GO:0006281">
    <property type="term" value="P:DNA repair"/>
    <property type="evidence" value="ECO:0007669"/>
    <property type="project" value="UniProtKB-KW"/>
</dbReference>
<evidence type="ECO:0000256" key="4">
    <source>
        <dbReference type="ARBA" id="ARBA00022801"/>
    </source>
</evidence>
<dbReference type="CDD" id="cd06529">
    <property type="entry name" value="S24_LexA-like"/>
    <property type="match status" value="1"/>
</dbReference>
<evidence type="ECO:0000313" key="13">
    <source>
        <dbReference type="EMBL" id="APH15065.1"/>
    </source>
</evidence>
<evidence type="ECO:0000313" key="14">
    <source>
        <dbReference type="Proteomes" id="UP000182204"/>
    </source>
</evidence>
<accession>A0A1L3NG06</accession>
<dbReference type="GO" id="GO:0006355">
    <property type="term" value="P:regulation of DNA-templated transcription"/>
    <property type="evidence" value="ECO:0007669"/>
    <property type="project" value="InterPro"/>
</dbReference>
<keyword evidence="3" id="KW-0227">DNA damage</keyword>
<evidence type="ECO:0000256" key="9">
    <source>
        <dbReference type="ARBA" id="ARBA00023236"/>
    </source>
</evidence>
<keyword evidence="6 11" id="KW-0068">Autocatalytic cleavage</keyword>
<dbReference type="GO" id="GO:0003677">
    <property type="term" value="F:DNA binding"/>
    <property type="evidence" value="ECO:0007669"/>
    <property type="project" value="InterPro"/>
</dbReference>
<evidence type="ECO:0000256" key="11">
    <source>
        <dbReference type="RuleBase" id="RU003991"/>
    </source>
</evidence>
<dbReference type="GO" id="GO:0016787">
    <property type="term" value="F:hydrolase activity"/>
    <property type="evidence" value="ECO:0007669"/>
    <property type="project" value="UniProtKB-UniRule"/>
</dbReference>
<dbReference type="FunFam" id="2.10.109.10:FF:000037">
    <property type="entry name" value="Putative repressor LexA"/>
    <property type="match status" value="1"/>
</dbReference>
<dbReference type="InterPro" id="IPR036286">
    <property type="entry name" value="LexA/Signal_pep-like_sf"/>
</dbReference>
<reference evidence="13 14" key="1">
    <citation type="submission" date="2015-11" db="EMBL/GenBank/DDBJ databases">
        <authorList>
            <person name="Hill K.K."/>
            <person name="Shirey T.B."/>
            <person name="Raphael B."/>
            <person name="Daligault H.E."/>
            <person name="Davenport K.W."/>
            <person name="Bruce D.C."/>
            <person name="Foley B.T."/>
            <person name="Johnson S.L."/>
        </authorList>
    </citation>
    <scope>NUCLEOTIDE SEQUENCE [LARGE SCALE GENOMIC DNA]</scope>
    <source>
        <strain evidence="13 14">CDC_1632</strain>
    </source>
</reference>
<dbReference type="PANTHER" id="PTHR33516:SF2">
    <property type="entry name" value="LEXA REPRESSOR-RELATED"/>
    <property type="match status" value="1"/>
</dbReference>
<dbReference type="InterPro" id="IPR027417">
    <property type="entry name" value="P-loop_NTPase"/>
</dbReference>
<gene>
    <name evidence="13" type="ORF">NPD5_1144</name>
</gene>
<dbReference type="InterPro" id="IPR015927">
    <property type="entry name" value="Peptidase_S24_S26A/B/C"/>
</dbReference>
<dbReference type="GO" id="GO:0009432">
    <property type="term" value="P:SOS response"/>
    <property type="evidence" value="ECO:0007669"/>
    <property type="project" value="UniProtKB-KW"/>
</dbReference>
<keyword evidence="4 10" id="KW-0378">Hydrolase</keyword>
<dbReference type="PROSITE" id="PS51198">
    <property type="entry name" value="UVRD_HELICASE_ATP_BIND"/>
    <property type="match status" value="1"/>
</dbReference>